<feature type="binding site" evidence="12">
    <location>
        <position position="48"/>
    </location>
    <ligand>
        <name>Mg(2+)</name>
        <dbReference type="ChEBI" id="CHEBI:18420"/>
    </ligand>
</feature>
<evidence type="ECO:0000256" key="9">
    <source>
        <dbReference type="ARBA" id="ARBA00023134"/>
    </source>
</evidence>
<reference evidence="14" key="2">
    <citation type="submission" date="2025-08" db="UniProtKB">
        <authorList>
            <consortium name="Ensembl"/>
        </authorList>
    </citation>
    <scope>IDENTIFICATION</scope>
</reference>
<dbReference type="InterPro" id="IPR006689">
    <property type="entry name" value="Small_GTPase_ARF/SAR"/>
</dbReference>
<evidence type="ECO:0000313" key="14">
    <source>
        <dbReference type="Ensembl" id="ENSCHIP00010013471.1"/>
    </source>
</evidence>
<reference evidence="14" key="1">
    <citation type="submission" date="2019-03" db="EMBL/GenBank/DDBJ databases">
        <title>Genome sequencing and reference-guided assembly of Black Bengal Goat (Capra hircus).</title>
        <authorList>
            <person name="Siddiki A.Z."/>
            <person name="Baten A."/>
            <person name="Billah M."/>
            <person name="Alam M.A.U."/>
            <person name="Shawrob K.S.M."/>
            <person name="Saha S."/>
            <person name="Chowdhury M."/>
            <person name="Rahman A.H."/>
            <person name="Stear M."/>
            <person name="Miah G."/>
            <person name="Das G.B."/>
            <person name="Hossain M.M."/>
            <person name="Kumkum M."/>
            <person name="Islam M.S."/>
            <person name="Mollah A.M."/>
            <person name="Ahsan A."/>
            <person name="Tusar F."/>
            <person name="Khan M.K.I."/>
        </authorList>
    </citation>
    <scope>NUCLEOTIDE SEQUENCE [LARGE SCALE GENOMIC DNA]</scope>
</reference>
<organism evidence="14">
    <name type="scientific">Capra hircus</name>
    <name type="common">Goat</name>
    <dbReference type="NCBI Taxonomy" id="9925"/>
    <lineage>
        <taxon>Eukaryota</taxon>
        <taxon>Metazoa</taxon>
        <taxon>Chordata</taxon>
        <taxon>Craniata</taxon>
        <taxon>Vertebrata</taxon>
        <taxon>Euteleostomi</taxon>
        <taxon>Mammalia</taxon>
        <taxon>Eutheria</taxon>
        <taxon>Laurasiatheria</taxon>
        <taxon>Artiodactyla</taxon>
        <taxon>Ruminantia</taxon>
        <taxon>Pecora</taxon>
        <taxon>Bovidae</taxon>
        <taxon>Caprinae</taxon>
        <taxon>Capra</taxon>
    </lineage>
</organism>
<evidence type="ECO:0000256" key="8">
    <source>
        <dbReference type="ARBA" id="ARBA00023034"/>
    </source>
</evidence>
<dbReference type="PANTHER" id="PTHR11711">
    <property type="entry name" value="ADP RIBOSYLATION FACTOR-RELATED"/>
    <property type="match status" value="1"/>
</dbReference>
<evidence type="ECO:0000256" key="10">
    <source>
        <dbReference type="ARBA" id="ARBA00023288"/>
    </source>
</evidence>
<evidence type="ECO:0000256" key="7">
    <source>
        <dbReference type="ARBA" id="ARBA00022927"/>
    </source>
</evidence>
<dbReference type="GO" id="GO:0005525">
    <property type="term" value="F:GTP binding"/>
    <property type="evidence" value="ECO:0007669"/>
    <property type="project" value="UniProtKB-KW"/>
</dbReference>
<evidence type="ECO:0000256" key="2">
    <source>
        <dbReference type="ARBA" id="ARBA00010290"/>
    </source>
</evidence>
<feature type="binding site" evidence="12">
    <location>
        <position position="31"/>
    </location>
    <ligand>
        <name>Mg(2+)</name>
        <dbReference type="ChEBI" id="CHEBI:18420"/>
    </ligand>
</feature>
<dbReference type="InterPro" id="IPR045872">
    <property type="entry name" value="Arf1-5-like"/>
</dbReference>
<keyword evidence="9 11" id="KW-0342">GTP-binding</keyword>
<feature type="binding site" evidence="11">
    <location>
        <begin position="24"/>
        <end position="31"/>
    </location>
    <ligand>
        <name>GTP</name>
        <dbReference type="ChEBI" id="CHEBI:37565"/>
    </ligand>
</feature>
<dbReference type="SUPFAM" id="SSF52540">
    <property type="entry name" value="P-loop containing nucleoside triphosphate hydrolases"/>
    <property type="match status" value="1"/>
</dbReference>
<keyword evidence="12" id="KW-0479">Metal-binding</keyword>
<feature type="binding site" evidence="11">
    <location>
        <begin position="126"/>
        <end position="129"/>
    </location>
    <ligand>
        <name>GTP</name>
        <dbReference type="ChEBI" id="CHEBI:37565"/>
    </ligand>
</feature>
<dbReference type="GO" id="GO:0016192">
    <property type="term" value="P:vesicle-mediated transport"/>
    <property type="evidence" value="ECO:0007669"/>
    <property type="project" value="UniProtKB-KW"/>
</dbReference>
<dbReference type="InterPro" id="IPR024156">
    <property type="entry name" value="Small_GTPase_ARF"/>
</dbReference>
<name>A0A8C2P988_CAPHI</name>
<evidence type="ECO:0000256" key="13">
    <source>
        <dbReference type="RuleBase" id="RU003925"/>
    </source>
</evidence>
<dbReference type="SMART" id="SM00177">
    <property type="entry name" value="ARF"/>
    <property type="match status" value="1"/>
</dbReference>
<dbReference type="Gene3D" id="3.40.50.300">
    <property type="entry name" value="P-loop containing nucleotide triphosphate hydrolases"/>
    <property type="match status" value="1"/>
</dbReference>
<evidence type="ECO:0000256" key="4">
    <source>
        <dbReference type="ARBA" id="ARBA00022707"/>
    </source>
</evidence>
<dbReference type="Ensembl" id="ENSCHIT00010019004.1">
    <property type="protein sequence ID" value="ENSCHIP00010013471.1"/>
    <property type="gene ID" value="ENSCHIG00010009892.1"/>
</dbReference>
<feature type="binding site" evidence="11">
    <location>
        <position position="70"/>
    </location>
    <ligand>
        <name>GTP</name>
        <dbReference type="ChEBI" id="CHEBI:37565"/>
    </ligand>
</feature>
<dbReference type="GO" id="GO:0015031">
    <property type="term" value="P:protein transport"/>
    <property type="evidence" value="ECO:0007669"/>
    <property type="project" value="UniProtKB-KW"/>
</dbReference>
<dbReference type="AlphaFoldDB" id="A0A8C2P988"/>
<dbReference type="InterPro" id="IPR005225">
    <property type="entry name" value="Small_GTP-bd"/>
</dbReference>
<protein>
    <submittedName>
        <fullName evidence="14">ARF GTPase 1</fullName>
    </submittedName>
</protein>
<dbReference type="SMART" id="SM00178">
    <property type="entry name" value="SAR"/>
    <property type="match status" value="1"/>
</dbReference>
<dbReference type="InterPro" id="IPR027417">
    <property type="entry name" value="P-loop_NTPase"/>
</dbReference>
<evidence type="ECO:0000256" key="5">
    <source>
        <dbReference type="ARBA" id="ARBA00022741"/>
    </source>
</evidence>
<comment type="subcellular location">
    <subcellularLocation>
        <location evidence="1">Golgi apparatus</location>
    </subcellularLocation>
</comment>
<dbReference type="GO" id="GO:0005794">
    <property type="term" value="C:Golgi apparatus"/>
    <property type="evidence" value="ECO:0007669"/>
    <property type="project" value="UniProtKB-SubCell"/>
</dbReference>
<keyword evidence="12" id="KW-0460">Magnesium</keyword>
<keyword evidence="3" id="KW-0813">Transport</keyword>
<evidence type="ECO:0000256" key="3">
    <source>
        <dbReference type="ARBA" id="ARBA00022448"/>
    </source>
</evidence>
<evidence type="ECO:0000256" key="11">
    <source>
        <dbReference type="PIRSR" id="PIRSR606689-1"/>
    </source>
</evidence>
<dbReference type="PROSITE" id="PS51417">
    <property type="entry name" value="ARF"/>
    <property type="match status" value="1"/>
</dbReference>
<accession>A0A8C2P988</accession>
<dbReference type="FunFam" id="3.40.50.300:FF:003539">
    <property type="entry name" value="ADP-ribosylation factor 1"/>
    <property type="match status" value="1"/>
</dbReference>
<evidence type="ECO:0000256" key="1">
    <source>
        <dbReference type="ARBA" id="ARBA00004555"/>
    </source>
</evidence>
<keyword evidence="7" id="KW-0653">Protein transport</keyword>
<keyword evidence="8" id="KW-0333">Golgi apparatus</keyword>
<proteinExistence type="inferred from homology"/>
<keyword evidence="4" id="KW-0519">Myristate</keyword>
<dbReference type="SMART" id="SM00175">
    <property type="entry name" value="RAB"/>
    <property type="match status" value="1"/>
</dbReference>
<sequence length="252" mass="28761">MGNIFANLFKGLFGKKEMRILMVGLDAAGKTTILYKLKLGEIVTTIPTIGFNVETVEYKNISFTVWDVGGQDKIRPLWRHYFQNTQGLIFVVDSNDRERVNEAREELMRMLAEDELRDAVLLVFANKQDLPNAMNAAEITDKLGLHSLRHRNWYIILEPQPLRAPVYMCFHSLSLQGSDLPLKMITSTFFFCILINTEEAGAVKLYLGENLRAGLFGVVEPLTAFNTQLVINCFVYLFSVFISTNKHCNYSY</sequence>
<keyword evidence="10" id="KW-0449">Lipoprotein</keyword>
<dbReference type="NCBIfam" id="TIGR00231">
    <property type="entry name" value="small_GTP"/>
    <property type="match status" value="1"/>
</dbReference>
<gene>
    <name evidence="14" type="primary">ARF1</name>
</gene>
<dbReference type="Pfam" id="PF00025">
    <property type="entry name" value="Arf"/>
    <property type="match status" value="1"/>
</dbReference>
<dbReference type="GO" id="GO:0046872">
    <property type="term" value="F:metal ion binding"/>
    <property type="evidence" value="ECO:0007669"/>
    <property type="project" value="UniProtKB-KW"/>
</dbReference>
<dbReference type="CDD" id="cd04150">
    <property type="entry name" value="Arf1_5_like"/>
    <property type="match status" value="1"/>
</dbReference>
<keyword evidence="5 11" id="KW-0547">Nucleotide-binding</keyword>
<dbReference type="GO" id="GO:0003924">
    <property type="term" value="F:GTPase activity"/>
    <property type="evidence" value="ECO:0007669"/>
    <property type="project" value="InterPro"/>
</dbReference>
<keyword evidence="6" id="KW-0931">ER-Golgi transport</keyword>
<evidence type="ECO:0000256" key="6">
    <source>
        <dbReference type="ARBA" id="ARBA00022892"/>
    </source>
</evidence>
<evidence type="ECO:0000256" key="12">
    <source>
        <dbReference type="PIRSR" id="PIRSR606689-2"/>
    </source>
</evidence>
<dbReference type="PRINTS" id="PR00328">
    <property type="entry name" value="SAR1GTPBP"/>
</dbReference>
<comment type="similarity">
    <text evidence="2 13">Belongs to the small GTPase superfamily. Arf family.</text>
</comment>